<proteinExistence type="predicted"/>
<sequence>MSFREIEEQTGDIYEAVVVMERRAKQILRDRLVEKIIKEEESREMGVFDEVPDEIDPETYQEVEKVTTVAIEEFITGGLTWHKYPQDSEK</sequence>
<evidence type="ECO:0000313" key="1">
    <source>
        <dbReference type="EMBL" id="SUZ80405.1"/>
    </source>
</evidence>
<organism evidence="1">
    <name type="scientific">marine metagenome</name>
    <dbReference type="NCBI Taxonomy" id="408172"/>
    <lineage>
        <taxon>unclassified sequences</taxon>
        <taxon>metagenomes</taxon>
        <taxon>ecological metagenomes</taxon>
    </lineage>
</organism>
<protein>
    <submittedName>
        <fullName evidence="1">Uncharacterized protein</fullName>
    </submittedName>
</protein>
<reference evidence="1" key="1">
    <citation type="submission" date="2018-05" db="EMBL/GenBank/DDBJ databases">
        <authorList>
            <person name="Lanie J.A."/>
            <person name="Ng W.-L."/>
            <person name="Kazmierczak K.M."/>
            <person name="Andrzejewski T.M."/>
            <person name="Davidsen T.M."/>
            <person name="Wayne K.J."/>
            <person name="Tettelin H."/>
            <person name="Glass J.I."/>
            <person name="Rusch D."/>
            <person name="Podicherti R."/>
            <person name="Tsui H.-C.T."/>
            <person name="Winkler M.E."/>
        </authorList>
    </citation>
    <scope>NUCLEOTIDE SEQUENCE</scope>
</reference>
<accession>A0A381QM35</accession>
<name>A0A381QM35_9ZZZZ</name>
<dbReference type="EMBL" id="UINC01001426">
    <property type="protein sequence ID" value="SUZ80405.1"/>
    <property type="molecule type" value="Genomic_DNA"/>
</dbReference>
<gene>
    <name evidence="1" type="ORF">METZ01_LOCUS33259</name>
</gene>
<dbReference type="AlphaFoldDB" id="A0A381QM35"/>